<dbReference type="NCBIfam" id="TIGR01641">
    <property type="entry name" value="phageSPP1_gp7"/>
    <property type="match status" value="1"/>
</dbReference>
<sequence length="262" mass="30338">MRKIRRKPFKEDRYLQRTIRWYEGQLFSVVDVIRDAIEQLASEGGNFNRLKSFYSRMDVLEGDLTDWALDVSKRMLTRASESDLREWRKHGKKLNRAVADKLREAGTGKVFDTLQEEQERLIKTLPSFAAEKVHVWAQEAMRKGVRFEDFVEDIRTHWKDIGEYKARRIARTECARARANFTEARARAVGSEGYIWQTSGDGRVRGMHAHLNGTFHKWDEPPICDIGKNGKAIRAHPGTVFNCRCTASPLFPESMFDDGRGE</sequence>
<evidence type="ECO:0000259" key="1">
    <source>
        <dbReference type="Pfam" id="PF04233"/>
    </source>
</evidence>
<dbReference type="EMBL" id="BK015306">
    <property type="protein sequence ID" value="DAE00598.1"/>
    <property type="molecule type" value="Genomic_DNA"/>
</dbReference>
<feature type="domain" description="Phage head morphogenesis" evidence="1">
    <location>
        <begin position="134"/>
        <end position="247"/>
    </location>
</feature>
<proteinExistence type="predicted"/>
<evidence type="ECO:0000313" key="2">
    <source>
        <dbReference type="EMBL" id="DAE00598.1"/>
    </source>
</evidence>
<dbReference type="Pfam" id="PF04233">
    <property type="entry name" value="Phage_Mu_F"/>
    <property type="match status" value="1"/>
</dbReference>
<reference evidence="2" key="1">
    <citation type="journal article" date="2021" name="Proc. Natl. Acad. Sci. U.S.A.">
        <title>A Catalog of Tens of Thousands of Viruses from Human Metagenomes Reveals Hidden Associations with Chronic Diseases.</title>
        <authorList>
            <person name="Tisza M.J."/>
            <person name="Buck C.B."/>
        </authorList>
    </citation>
    <scope>NUCLEOTIDE SEQUENCE</scope>
    <source>
        <strain evidence="2">CtakU3</strain>
    </source>
</reference>
<organism evidence="2">
    <name type="scientific">Myoviridae sp. ctakU3</name>
    <dbReference type="NCBI Taxonomy" id="2825135"/>
    <lineage>
        <taxon>Viruses</taxon>
        <taxon>Duplodnaviria</taxon>
        <taxon>Heunggongvirae</taxon>
        <taxon>Uroviricota</taxon>
        <taxon>Caudoviricetes</taxon>
    </lineage>
</organism>
<name>A0A8S5P0I7_9CAUD</name>
<accession>A0A8S5P0I7</accession>
<dbReference type="InterPro" id="IPR006528">
    <property type="entry name" value="Phage_head_morphogenesis_dom"/>
</dbReference>
<protein>
    <submittedName>
        <fullName evidence="2">Minor capsid component</fullName>
    </submittedName>
</protein>